<feature type="transmembrane region" description="Helical" evidence="7">
    <location>
        <begin position="112"/>
        <end position="132"/>
    </location>
</feature>
<dbReference type="PANTHER" id="PTHR30151:SF0">
    <property type="entry name" value="ABC TRANSPORTER PERMEASE PROTEIN MJ0413-RELATED"/>
    <property type="match status" value="1"/>
</dbReference>
<comment type="subcellular location">
    <subcellularLocation>
        <location evidence="1 7">Cell membrane</location>
        <topology evidence="1 7">Multi-pass membrane protein</topology>
    </subcellularLocation>
</comment>
<evidence type="ECO:0000256" key="2">
    <source>
        <dbReference type="ARBA" id="ARBA00022448"/>
    </source>
</evidence>
<dbReference type="InterPro" id="IPR035906">
    <property type="entry name" value="MetI-like_sf"/>
</dbReference>
<dbReference type="GO" id="GO:0055085">
    <property type="term" value="P:transmembrane transport"/>
    <property type="evidence" value="ECO:0007669"/>
    <property type="project" value="InterPro"/>
</dbReference>
<dbReference type="Pfam" id="PF00528">
    <property type="entry name" value="BPD_transp_1"/>
    <property type="match status" value="1"/>
</dbReference>
<evidence type="ECO:0000259" key="8">
    <source>
        <dbReference type="PROSITE" id="PS50928"/>
    </source>
</evidence>
<evidence type="ECO:0000313" key="9">
    <source>
        <dbReference type="EMBL" id="MBC5690452.1"/>
    </source>
</evidence>
<comment type="similarity">
    <text evidence="7">Belongs to the binding-protein-dependent transport system permease family.</text>
</comment>
<feature type="domain" description="ABC transmembrane type-1" evidence="8">
    <location>
        <begin position="72"/>
        <end position="252"/>
    </location>
</feature>
<dbReference type="EMBL" id="JACOPF010000005">
    <property type="protein sequence ID" value="MBC5690452.1"/>
    <property type="molecule type" value="Genomic_DNA"/>
</dbReference>
<evidence type="ECO:0000256" key="7">
    <source>
        <dbReference type="RuleBase" id="RU363032"/>
    </source>
</evidence>
<keyword evidence="6 7" id="KW-0472">Membrane</keyword>
<dbReference type="Gene3D" id="1.10.3720.10">
    <property type="entry name" value="MetI-like"/>
    <property type="match status" value="1"/>
</dbReference>
<keyword evidence="4 7" id="KW-0812">Transmembrane</keyword>
<evidence type="ECO:0000256" key="6">
    <source>
        <dbReference type="ARBA" id="ARBA00023136"/>
    </source>
</evidence>
<feature type="transmembrane region" description="Helical" evidence="7">
    <location>
        <begin position="76"/>
        <end position="100"/>
    </location>
</feature>
<protein>
    <submittedName>
        <fullName evidence="9">ABC transporter permease</fullName>
    </submittedName>
</protein>
<feature type="transmembrane region" description="Helical" evidence="7">
    <location>
        <begin position="138"/>
        <end position="157"/>
    </location>
</feature>
<keyword evidence="10" id="KW-1185">Reference proteome</keyword>
<name>A0A923RTN8_9FIRM</name>
<dbReference type="SUPFAM" id="SSF161098">
    <property type="entry name" value="MetI-like"/>
    <property type="match status" value="1"/>
</dbReference>
<accession>A0A923RTN8</accession>
<dbReference type="PROSITE" id="PS50928">
    <property type="entry name" value="ABC_TM1"/>
    <property type="match status" value="1"/>
</dbReference>
<feature type="transmembrane region" description="Helical" evidence="7">
    <location>
        <begin position="16"/>
        <end position="32"/>
    </location>
</feature>
<dbReference type="GO" id="GO:0005886">
    <property type="term" value="C:plasma membrane"/>
    <property type="evidence" value="ECO:0007669"/>
    <property type="project" value="UniProtKB-SubCell"/>
</dbReference>
<dbReference type="Proteomes" id="UP000652477">
    <property type="component" value="Unassembled WGS sequence"/>
</dbReference>
<feature type="transmembrane region" description="Helical" evidence="7">
    <location>
        <begin position="233"/>
        <end position="255"/>
    </location>
</feature>
<gene>
    <name evidence="9" type="ORF">H8S37_16185</name>
</gene>
<evidence type="ECO:0000256" key="4">
    <source>
        <dbReference type="ARBA" id="ARBA00022692"/>
    </source>
</evidence>
<evidence type="ECO:0000256" key="5">
    <source>
        <dbReference type="ARBA" id="ARBA00022989"/>
    </source>
</evidence>
<dbReference type="PROSITE" id="PS51257">
    <property type="entry name" value="PROKAR_LIPOPROTEIN"/>
    <property type="match status" value="1"/>
</dbReference>
<evidence type="ECO:0000256" key="3">
    <source>
        <dbReference type="ARBA" id="ARBA00022475"/>
    </source>
</evidence>
<organism evidence="9 10">
    <name type="scientific">Mediterraneibacter hominis</name>
    <dbReference type="NCBI Taxonomy" id="2763054"/>
    <lineage>
        <taxon>Bacteria</taxon>
        <taxon>Bacillati</taxon>
        <taxon>Bacillota</taxon>
        <taxon>Clostridia</taxon>
        <taxon>Lachnospirales</taxon>
        <taxon>Lachnospiraceae</taxon>
        <taxon>Mediterraneibacter</taxon>
    </lineage>
</organism>
<dbReference type="InterPro" id="IPR000515">
    <property type="entry name" value="MetI-like"/>
</dbReference>
<reference evidence="9" key="1">
    <citation type="submission" date="2020-08" db="EMBL/GenBank/DDBJ databases">
        <title>Genome public.</title>
        <authorList>
            <person name="Liu C."/>
            <person name="Sun Q."/>
        </authorList>
    </citation>
    <scope>NUCLEOTIDE SEQUENCE</scope>
    <source>
        <strain evidence="9">NSJ-55</strain>
    </source>
</reference>
<dbReference type="CDD" id="cd06261">
    <property type="entry name" value="TM_PBP2"/>
    <property type="match status" value="1"/>
</dbReference>
<keyword evidence="2 7" id="KW-0813">Transport</keyword>
<sequence>MEDSKLKKRQKIKEKIFSLLSIAGFLACWWLITDVFQLANTSLFPSPVTVFETFVDKLTNANPDGNILGVHILNSLLVVGIGYFAGTLLGIPFGIALGWYKKFEMTVRPLFDIIRTIPPIAWIPIFILWLGIGLIAKSAIVFLTVFIAAALNAYTGITSINPVHMWAGQTMGASNWQLLWKIGIPTAVPMICTGLKIGFNTAWTSLVGAELLGATEGLGYMIQMARVYCRADLVIVGMLTIGVIGLVLSIILDYLEIILTKGRY</sequence>
<dbReference type="PANTHER" id="PTHR30151">
    <property type="entry name" value="ALKANE SULFONATE ABC TRANSPORTER-RELATED, MEMBRANE SUBUNIT"/>
    <property type="match status" value="1"/>
</dbReference>
<comment type="caution">
    <text evidence="9">The sequence shown here is derived from an EMBL/GenBank/DDBJ whole genome shotgun (WGS) entry which is preliminary data.</text>
</comment>
<keyword evidence="5 7" id="KW-1133">Transmembrane helix</keyword>
<evidence type="ECO:0000256" key="1">
    <source>
        <dbReference type="ARBA" id="ARBA00004651"/>
    </source>
</evidence>
<keyword evidence="3" id="KW-1003">Cell membrane</keyword>
<dbReference type="AlphaFoldDB" id="A0A923RTN8"/>
<proteinExistence type="inferred from homology"/>
<evidence type="ECO:0000313" key="10">
    <source>
        <dbReference type="Proteomes" id="UP000652477"/>
    </source>
</evidence>